<protein>
    <submittedName>
        <fullName evidence="1">Uncharacterized protein</fullName>
    </submittedName>
</protein>
<dbReference type="RefSeq" id="XP_024572948.1">
    <property type="nucleotide sequence ID" value="XM_024721809.2"/>
</dbReference>
<organism evidence="1 2">
    <name type="scientific">Plasmopara halstedii</name>
    <name type="common">Downy mildew of sunflower</name>
    <dbReference type="NCBI Taxonomy" id="4781"/>
    <lineage>
        <taxon>Eukaryota</taxon>
        <taxon>Sar</taxon>
        <taxon>Stramenopiles</taxon>
        <taxon>Oomycota</taxon>
        <taxon>Peronosporomycetes</taxon>
        <taxon>Peronosporales</taxon>
        <taxon>Peronosporaceae</taxon>
        <taxon>Plasmopara</taxon>
    </lineage>
</organism>
<reference evidence="2" key="1">
    <citation type="submission" date="2014-09" db="EMBL/GenBank/DDBJ databases">
        <authorList>
            <person name="Sharma Rahul"/>
            <person name="Thines Marco"/>
        </authorList>
    </citation>
    <scope>NUCLEOTIDE SEQUENCE [LARGE SCALE GENOMIC DNA]</scope>
</reference>
<dbReference type="GeneID" id="36409951"/>
<accession>A0A0N7L3R1</accession>
<evidence type="ECO:0000313" key="1">
    <source>
        <dbReference type="EMBL" id="CEG36579.1"/>
    </source>
</evidence>
<keyword evidence="2" id="KW-1185">Reference proteome</keyword>
<dbReference type="Proteomes" id="UP000054928">
    <property type="component" value="Unassembled WGS sequence"/>
</dbReference>
<name>A0A0N7L3R1_PLAHL</name>
<evidence type="ECO:0000313" key="2">
    <source>
        <dbReference type="Proteomes" id="UP000054928"/>
    </source>
</evidence>
<dbReference type="EMBL" id="CCYD01000207">
    <property type="protein sequence ID" value="CEG36579.1"/>
    <property type="molecule type" value="Genomic_DNA"/>
</dbReference>
<dbReference type="AlphaFoldDB" id="A0A0N7L3R1"/>
<sequence>MMMKCREVASLLDLSSLAADNFVNEVSEHKRLERQKHFSTDGASPVQCGTHYARCGLRSHTPIMALESFDAN</sequence>
<proteinExistence type="predicted"/>